<evidence type="ECO:0000259" key="7">
    <source>
        <dbReference type="Pfam" id="PF10502"/>
    </source>
</evidence>
<name>A0A8J2XJP4_9MICO</name>
<feature type="active site" evidence="5">
    <location>
        <position position="33"/>
    </location>
</feature>
<evidence type="ECO:0000313" key="8">
    <source>
        <dbReference type="EMBL" id="GGA03232.1"/>
    </source>
</evidence>
<dbReference type="PANTHER" id="PTHR43390:SF1">
    <property type="entry name" value="CHLOROPLAST PROCESSING PEPTIDASE"/>
    <property type="match status" value="1"/>
</dbReference>
<organism evidence="8 9">
    <name type="scientific">Sediminivirga luteola</name>
    <dbReference type="NCBI Taxonomy" id="1774748"/>
    <lineage>
        <taxon>Bacteria</taxon>
        <taxon>Bacillati</taxon>
        <taxon>Actinomycetota</taxon>
        <taxon>Actinomycetes</taxon>
        <taxon>Micrococcales</taxon>
        <taxon>Brevibacteriaceae</taxon>
        <taxon>Sediminivirga</taxon>
    </lineage>
</organism>
<comment type="caution">
    <text evidence="8">The sequence shown here is derived from an EMBL/GenBank/DDBJ whole genome shotgun (WGS) entry which is preliminary data.</text>
</comment>
<dbReference type="NCBIfam" id="TIGR02227">
    <property type="entry name" value="sigpep_I_bact"/>
    <property type="match status" value="1"/>
</dbReference>
<feature type="domain" description="Peptidase S26" evidence="7">
    <location>
        <begin position="4"/>
        <end position="187"/>
    </location>
</feature>
<gene>
    <name evidence="8" type="ORF">GCM10011333_02400</name>
</gene>
<dbReference type="InterPro" id="IPR000223">
    <property type="entry name" value="Pept_S26A_signal_pept_1"/>
</dbReference>
<keyword evidence="4 6" id="KW-0378">Hydrolase</keyword>
<protein>
    <recommendedName>
        <fullName evidence="6">Signal peptidase I</fullName>
        <ecNumber evidence="6">3.4.21.89</ecNumber>
    </recommendedName>
</protein>
<evidence type="ECO:0000256" key="2">
    <source>
        <dbReference type="ARBA" id="ARBA00009370"/>
    </source>
</evidence>
<dbReference type="PRINTS" id="PR00727">
    <property type="entry name" value="LEADERPTASE"/>
</dbReference>
<dbReference type="InterPro" id="IPR019756">
    <property type="entry name" value="Pept_S26A_signal_pept_1_Ser-AS"/>
</dbReference>
<keyword evidence="3 6" id="KW-0645">Protease</keyword>
<feature type="active site" evidence="5">
    <location>
        <position position="96"/>
    </location>
</feature>
<dbReference type="Proteomes" id="UP000616114">
    <property type="component" value="Unassembled WGS sequence"/>
</dbReference>
<evidence type="ECO:0000256" key="3">
    <source>
        <dbReference type="ARBA" id="ARBA00022670"/>
    </source>
</evidence>
<accession>A0A8J2XJP4</accession>
<reference evidence="8" key="1">
    <citation type="journal article" date="2014" name="Int. J. Syst. Evol. Microbiol.">
        <title>Complete genome sequence of Corynebacterium casei LMG S-19264T (=DSM 44701T), isolated from a smear-ripened cheese.</title>
        <authorList>
            <consortium name="US DOE Joint Genome Institute (JGI-PGF)"/>
            <person name="Walter F."/>
            <person name="Albersmeier A."/>
            <person name="Kalinowski J."/>
            <person name="Ruckert C."/>
        </authorList>
    </citation>
    <scope>NUCLEOTIDE SEQUENCE</scope>
    <source>
        <strain evidence="8">CGMCC 1.12785</strain>
    </source>
</reference>
<evidence type="ECO:0000313" key="9">
    <source>
        <dbReference type="Proteomes" id="UP000616114"/>
    </source>
</evidence>
<evidence type="ECO:0000256" key="1">
    <source>
        <dbReference type="ARBA" id="ARBA00004401"/>
    </source>
</evidence>
<dbReference type="PROSITE" id="PS00501">
    <property type="entry name" value="SPASE_I_1"/>
    <property type="match status" value="1"/>
</dbReference>
<sequence>MWARLLAFALVCGLVALAVRVFAIQVFAIPSESMQPTLNPGERIAVWRPGAWQEPERGDLVVVDGRGSFLGGMPPSGPETVASWLGVGPGDVFYVKRVIGVAGDTVECCDEAGRLQVNGQPLDEPYLAEPGEPASDVPFAVEVPAGRLWLMGDNRRNSADSRSLLGAPGGGMIPQQRVIGTVVHRVWPDPAPL</sequence>
<dbReference type="AlphaFoldDB" id="A0A8J2XJP4"/>
<reference evidence="8" key="2">
    <citation type="submission" date="2020-09" db="EMBL/GenBank/DDBJ databases">
        <authorList>
            <person name="Sun Q."/>
            <person name="Zhou Y."/>
        </authorList>
    </citation>
    <scope>NUCLEOTIDE SEQUENCE</scope>
    <source>
        <strain evidence="8">CGMCC 1.12785</strain>
    </source>
</reference>
<dbReference type="GO" id="GO:0006465">
    <property type="term" value="P:signal peptide processing"/>
    <property type="evidence" value="ECO:0007669"/>
    <property type="project" value="InterPro"/>
</dbReference>
<dbReference type="EC" id="3.4.21.89" evidence="6"/>
<proteinExistence type="inferred from homology"/>
<dbReference type="EMBL" id="BMFY01000001">
    <property type="protein sequence ID" value="GGA03232.1"/>
    <property type="molecule type" value="Genomic_DNA"/>
</dbReference>
<dbReference type="Pfam" id="PF10502">
    <property type="entry name" value="Peptidase_S26"/>
    <property type="match status" value="1"/>
</dbReference>
<dbReference type="GO" id="GO:0009003">
    <property type="term" value="F:signal peptidase activity"/>
    <property type="evidence" value="ECO:0007669"/>
    <property type="project" value="UniProtKB-EC"/>
</dbReference>
<comment type="similarity">
    <text evidence="2 6">Belongs to the peptidase S26 family.</text>
</comment>
<dbReference type="GO" id="GO:0004252">
    <property type="term" value="F:serine-type endopeptidase activity"/>
    <property type="evidence" value="ECO:0007669"/>
    <property type="project" value="InterPro"/>
</dbReference>
<dbReference type="InterPro" id="IPR019533">
    <property type="entry name" value="Peptidase_S26"/>
</dbReference>
<dbReference type="SUPFAM" id="SSF51306">
    <property type="entry name" value="LexA/Signal peptidase"/>
    <property type="match status" value="1"/>
</dbReference>
<comment type="subcellular location">
    <subcellularLocation>
        <location evidence="1">Cell membrane</location>
        <topology evidence="1">Single-pass type II membrane protein</topology>
    </subcellularLocation>
    <subcellularLocation>
        <location evidence="6">Membrane</location>
        <topology evidence="6">Single-pass type II membrane protein</topology>
    </subcellularLocation>
</comment>
<evidence type="ECO:0000256" key="6">
    <source>
        <dbReference type="RuleBase" id="RU362042"/>
    </source>
</evidence>
<dbReference type="InterPro" id="IPR036286">
    <property type="entry name" value="LexA/Signal_pep-like_sf"/>
</dbReference>
<dbReference type="Gene3D" id="2.10.109.10">
    <property type="entry name" value="Umud Fragment, subunit A"/>
    <property type="match status" value="1"/>
</dbReference>
<evidence type="ECO:0000256" key="4">
    <source>
        <dbReference type="ARBA" id="ARBA00022801"/>
    </source>
</evidence>
<dbReference type="GO" id="GO:0005886">
    <property type="term" value="C:plasma membrane"/>
    <property type="evidence" value="ECO:0007669"/>
    <property type="project" value="UniProtKB-SubCell"/>
</dbReference>
<evidence type="ECO:0000256" key="5">
    <source>
        <dbReference type="PIRSR" id="PIRSR600223-1"/>
    </source>
</evidence>
<keyword evidence="9" id="KW-1185">Reference proteome</keyword>
<dbReference type="PANTHER" id="PTHR43390">
    <property type="entry name" value="SIGNAL PEPTIDASE I"/>
    <property type="match status" value="1"/>
</dbReference>
<dbReference type="CDD" id="cd06530">
    <property type="entry name" value="S26_SPase_I"/>
    <property type="match status" value="1"/>
</dbReference>
<comment type="catalytic activity">
    <reaction evidence="6">
        <text>Cleavage of hydrophobic, N-terminal signal or leader sequences from secreted and periplasmic proteins.</text>
        <dbReference type="EC" id="3.4.21.89"/>
    </reaction>
</comment>